<dbReference type="RefSeq" id="XP_056479636.1">
    <property type="nucleotide sequence ID" value="XM_056614595.1"/>
</dbReference>
<feature type="non-terminal residue" evidence="5">
    <location>
        <position position="1"/>
    </location>
</feature>
<keyword evidence="3" id="KW-0560">Oxidoreductase</keyword>
<proteinExistence type="inferred from homology"/>
<evidence type="ECO:0000313" key="5">
    <source>
        <dbReference type="EMBL" id="KAJ5111566.1"/>
    </source>
</evidence>
<dbReference type="OrthoDB" id="1933717at2759"/>
<dbReference type="Pfam" id="PF00106">
    <property type="entry name" value="adh_short"/>
    <property type="match status" value="1"/>
</dbReference>
<dbReference type="PRINTS" id="PR00080">
    <property type="entry name" value="SDRFAMILY"/>
</dbReference>
<dbReference type="AlphaFoldDB" id="A0A9W9G3Q2"/>
<dbReference type="GO" id="GO:0016616">
    <property type="term" value="F:oxidoreductase activity, acting on the CH-OH group of donors, NAD or NADP as acceptor"/>
    <property type="evidence" value="ECO:0007669"/>
    <property type="project" value="TreeGrafter"/>
</dbReference>
<dbReference type="CDD" id="cd05233">
    <property type="entry name" value="SDR_c"/>
    <property type="match status" value="1"/>
</dbReference>
<dbReference type="PANTHER" id="PTHR42760:SF37">
    <property type="entry name" value="CLAVALDEHYDE DEHYDROGENASE"/>
    <property type="match status" value="1"/>
</dbReference>
<evidence type="ECO:0000256" key="3">
    <source>
        <dbReference type="ARBA" id="ARBA00023002"/>
    </source>
</evidence>
<dbReference type="Gene3D" id="3.40.50.720">
    <property type="entry name" value="NAD(P)-binding Rossmann-like Domain"/>
    <property type="match status" value="1"/>
</dbReference>
<reference evidence="5" key="2">
    <citation type="journal article" date="2023" name="IMA Fungus">
        <title>Comparative genomic study of the Penicillium genus elucidates a diverse pangenome and 15 lateral gene transfer events.</title>
        <authorList>
            <person name="Petersen C."/>
            <person name="Sorensen T."/>
            <person name="Nielsen M.R."/>
            <person name="Sondergaard T.E."/>
            <person name="Sorensen J.L."/>
            <person name="Fitzpatrick D.A."/>
            <person name="Frisvad J.C."/>
            <person name="Nielsen K.L."/>
        </authorList>
    </citation>
    <scope>NUCLEOTIDE SEQUENCE</scope>
    <source>
        <strain evidence="5">IBT 30761</strain>
    </source>
</reference>
<reference evidence="5" key="1">
    <citation type="submission" date="2022-11" db="EMBL/GenBank/DDBJ databases">
        <authorList>
            <person name="Petersen C."/>
        </authorList>
    </citation>
    <scope>NUCLEOTIDE SEQUENCE</scope>
    <source>
        <strain evidence="5">IBT 30761</strain>
    </source>
</reference>
<dbReference type="GeneID" id="81353574"/>
<evidence type="ECO:0000256" key="1">
    <source>
        <dbReference type="ARBA" id="ARBA00006484"/>
    </source>
</evidence>
<sequence length="321" mass="34056">FHTFVFNIFTPSTPDFDPDCQVKVTAFTKKNYRDVYPAVDPSRPELSQTGKVIIITGASRGLGRLAFAASFARANAAALVLLGRSAEGLEETQKLVNEINPATKVLSIAVDVTDEAGVNKAFQDAVAQFGVPHVLVNNAGALVVLDTIINTDVESWWKTQEVNVKGTFIATKAFLKHTGDSPSASTTIVNMISMAAQGVPPGMSSYSPSKLAVCKFTQFLATEHPTITSVGLDPGVAATDMGHSVPYLAPFIGDTPDLCGGVGVWLASGDKSFLSGKYVSVCWDAAELETRKDEIKGGNLLTFRLSGEFGGPDVTVEALHK</sequence>
<evidence type="ECO:0000256" key="2">
    <source>
        <dbReference type="ARBA" id="ARBA00022857"/>
    </source>
</evidence>
<dbReference type="EMBL" id="JAPQKI010000002">
    <property type="protein sequence ID" value="KAJ5111566.1"/>
    <property type="molecule type" value="Genomic_DNA"/>
</dbReference>
<protein>
    <recommendedName>
        <fullName evidence="7">NAD(P)-binding protein</fullName>
    </recommendedName>
</protein>
<comment type="similarity">
    <text evidence="1 4">Belongs to the short-chain dehydrogenases/reductases (SDR) family.</text>
</comment>
<organism evidence="5 6">
    <name type="scientific">Penicillium argentinense</name>
    <dbReference type="NCBI Taxonomy" id="1131581"/>
    <lineage>
        <taxon>Eukaryota</taxon>
        <taxon>Fungi</taxon>
        <taxon>Dikarya</taxon>
        <taxon>Ascomycota</taxon>
        <taxon>Pezizomycotina</taxon>
        <taxon>Eurotiomycetes</taxon>
        <taxon>Eurotiomycetidae</taxon>
        <taxon>Eurotiales</taxon>
        <taxon>Aspergillaceae</taxon>
        <taxon>Penicillium</taxon>
    </lineage>
</organism>
<evidence type="ECO:0000313" key="6">
    <source>
        <dbReference type="Proteomes" id="UP001149074"/>
    </source>
</evidence>
<dbReference type="PRINTS" id="PR00081">
    <property type="entry name" value="GDHRDH"/>
</dbReference>
<keyword evidence="2" id="KW-0521">NADP</keyword>
<evidence type="ECO:0000256" key="4">
    <source>
        <dbReference type="RuleBase" id="RU000363"/>
    </source>
</evidence>
<evidence type="ECO:0008006" key="7">
    <source>
        <dbReference type="Google" id="ProtNLM"/>
    </source>
</evidence>
<comment type="caution">
    <text evidence="5">The sequence shown here is derived from an EMBL/GenBank/DDBJ whole genome shotgun (WGS) entry which is preliminary data.</text>
</comment>
<gene>
    <name evidence="5" type="ORF">N7532_002101</name>
</gene>
<dbReference type="Proteomes" id="UP001149074">
    <property type="component" value="Unassembled WGS sequence"/>
</dbReference>
<dbReference type="SUPFAM" id="SSF51735">
    <property type="entry name" value="NAD(P)-binding Rossmann-fold domains"/>
    <property type="match status" value="1"/>
</dbReference>
<dbReference type="InterPro" id="IPR002347">
    <property type="entry name" value="SDR_fam"/>
</dbReference>
<accession>A0A9W9G3Q2</accession>
<name>A0A9W9G3Q2_9EURO</name>
<keyword evidence="6" id="KW-1185">Reference proteome</keyword>
<dbReference type="InterPro" id="IPR036291">
    <property type="entry name" value="NAD(P)-bd_dom_sf"/>
</dbReference>
<dbReference type="PANTHER" id="PTHR42760">
    <property type="entry name" value="SHORT-CHAIN DEHYDROGENASES/REDUCTASES FAMILY MEMBER"/>
    <property type="match status" value="1"/>
</dbReference>